<dbReference type="AlphaFoldDB" id="A0A1M7JJP3"/>
<dbReference type="SUPFAM" id="SSF53850">
    <property type="entry name" value="Periplasmic binding protein-like II"/>
    <property type="match status" value="1"/>
</dbReference>
<reference evidence="3 4" key="1">
    <citation type="submission" date="2016-11" db="EMBL/GenBank/DDBJ databases">
        <authorList>
            <person name="Jaros S."/>
            <person name="Januszkiewicz K."/>
            <person name="Wedrychowicz H."/>
        </authorList>
    </citation>
    <scope>NUCLEOTIDE SEQUENCE [LARGE SCALE GENOMIC DNA]</scope>
    <source>
        <strain evidence="3 4">CGMCC 1.10681</strain>
    </source>
</reference>
<organism evidence="3 4">
    <name type="scientific">Gracilibacillus kekensis</name>
    <dbReference type="NCBI Taxonomy" id="1027249"/>
    <lineage>
        <taxon>Bacteria</taxon>
        <taxon>Bacillati</taxon>
        <taxon>Bacillota</taxon>
        <taxon>Bacilli</taxon>
        <taxon>Bacillales</taxon>
        <taxon>Bacillaceae</taxon>
        <taxon>Gracilibacillus</taxon>
    </lineage>
</organism>
<sequence>MKVKGKIFALLILLFLLLLAACSDDAGTNEESEGTDEETTTEETTSDEDADPFGAYEEAITIAIGQEVDPTDTSLEEGETPLNNKYVNHVKENLNINVEHAFTASPSNYDQKVSLAIASNDLPDAMIVGPVELRQMVEADQLADLTQVYEDYASPAIKEIIDSTGGVALDNVTFDGKIMAIPNSQASADGIHNMWIRKDWLDKLGLEPPTTIEELKEVARAFVEEDPDGNGEDDTIGLAGPDTSNKLYANFLESTNNLYGFDGIFSAHHAYPGYWIEGEGGDPVYGSTLPETKEALATLRDMYAEGLIDKEMGVREDSGESVISGKTGMFSGPFWMPYGPITDAVTENPEANWQSYAVPLDENGEYTPHLSTPTSSYVVVRKGYEHPEAPMKMLNNLFAHESEFDHMEGGGGPGHYPLRLVYAPADEMEVTTVAMREVLAGTKEPEDFYDMPAYKLIKNDVDTVFDAKLEPYDNMDIEHWDITSTSFTRAYSALVGTAPQVDTEVKGVPSLIYSQTESMEDRWVNLKKLEDEIFLKIIMGTEPLDSFDQFVDDWKQQGGDQITEEVAEVVN</sequence>
<keyword evidence="4" id="KW-1185">Reference proteome</keyword>
<dbReference type="STRING" id="1027249.SAMN05216179_0386"/>
<dbReference type="CDD" id="cd13580">
    <property type="entry name" value="PBP2_AlgQ_like_1"/>
    <property type="match status" value="1"/>
</dbReference>
<evidence type="ECO:0000256" key="1">
    <source>
        <dbReference type="SAM" id="MobiDB-lite"/>
    </source>
</evidence>
<dbReference type="PANTHER" id="PTHR43649">
    <property type="entry name" value="ARABINOSE-BINDING PROTEIN-RELATED"/>
    <property type="match status" value="1"/>
</dbReference>
<evidence type="ECO:0000313" key="4">
    <source>
        <dbReference type="Proteomes" id="UP000184184"/>
    </source>
</evidence>
<dbReference type="PANTHER" id="PTHR43649:SF12">
    <property type="entry name" value="DIACETYLCHITOBIOSE BINDING PROTEIN DASA"/>
    <property type="match status" value="1"/>
</dbReference>
<evidence type="ECO:0000313" key="3">
    <source>
        <dbReference type="EMBL" id="SHM53186.1"/>
    </source>
</evidence>
<feature type="region of interest" description="Disordered" evidence="1">
    <location>
        <begin position="26"/>
        <end position="52"/>
    </location>
</feature>
<dbReference type="InterPro" id="IPR050490">
    <property type="entry name" value="Bact_solute-bd_prot1"/>
</dbReference>
<keyword evidence="2" id="KW-0732">Signal</keyword>
<feature type="compositionally biased region" description="Acidic residues" evidence="1">
    <location>
        <begin position="27"/>
        <end position="51"/>
    </location>
</feature>
<protein>
    <submittedName>
        <fullName evidence="3">Putative aldouronate transport system substrate-binding protein</fullName>
    </submittedName>
</protein>
<evidence type="ECO:0000256" key="2">
    <source>
        <dbReference type="SAM" id="SignalP"/>
    </source>
</evidence>
<dbReference type="InterPro" id="IPR006059">
    <property type="entry name" value="SBP"/>
</dbReference>
<dbReference type="Pfam" id="PF01547">
    <property type="entry name" value="SBP_bac_1"/>
    <property type="match status" value="1"/>
</dbReference>
<dbReference type="EMBL" id="FRCZ01000001">
    <property type="protein sequence ID" value="SHM53186.1"/>
    <property type="molecule type" value="Genomic_DNA"/>
</dbReference>
<dbReference type="Proteomes" id="UP000184184">
    <property type="component" value="Unassembled WGS sequence"/>
</dbReference>
<proteinExistence type="predicted"/>
<gene>
    <name evidence="3" type="ORF">SAMN05216179_0386</name>
</gene>
<feature type="chain" id="PRO_5038353720" evidence="2">
    <location>
        <begin position="21"/>
        <end position="571"/>
    </location>
</feature>
<feature type="signal peptide" evidence="2">
    <location>
        <begin position="1"/>
        <end position="20"/>
    </location>
</feature>
<dbReference type="PROSITE" id="PS51257">
    <property type="entry name" value="PROKAR_LIPOPROTEIN"/>
    <property type="match status" value="1"/>
</dbReference>
<accession>A0A1M7JJP3</accession>
<dbReference type="OrthoDB" id="9787283at2"/>
<name>A0A1M7JJP3_9BACI</name>
<dbReference type="RefSeq" id="WP_073199136.1">
    <property type="nucleotide sequence ID" value="NZ_FRCZ01000001.1"/>
</dbReference>
<dbReference type="Gene3D" id="3.40.190.10">
    <property type="entry name" value="Periplasmic binding protein-like II"/>
    <property type="match status" value="2"/>
</dbReference>